<proteinExistence type="predicted"/>
<feature type="compositionally biased region" description="Low complexity" evidence="1">
    <location>
        <begin position="63"/>
        <end position="89"/>
    </location>
</feature>
<gene>
    <name evidence="2" type="ORF">BO78DRAFT_451962</name>
</gene>
<dbReference type="Gene3D" id="3.40.50.1820">
    <property type="entry name" value="alpha/beta hydrolase"/>
    <property type="match status" value="1"/>
</dbReference>
<feature type="compositionally biased region" description="Low complexity" evidence="1">
    <location>
        <begin position="25"/>
        <end position="53"/>
    </location>
</feature>
<accession>A0A319DZS7</accession>
<sequence>WQPPASPTCPTTPSSDWPPNCPSTHLRPSSPSALSSCPCPHASPTSTSKSPSRSPTPTPNPTPSSSSPTATAHPTTSPPCTATAPSPTSGRSTASPSSNQPTSPAKPSTCNPRNPPTDPLFWRSRITDMTTIIDRLPEIESRYPALLHGRLDHTRIAVAGYSLGGHTAGMLLGGTLLDPETNHALVDLSDSRIKAGILLAAPGNGNSGEGLSKMVVERFGFLKD</sequence>
<dbReference type="STRING" id="1448318.A0A319DZS7"/>
<name>A0A319DZS7_ASPSB</name>
<organism evidence="2 3">
    <name type="scientific">Aspergillus sclerotiicarbonarius (strain CBS 121057 / IBT 28362)</name>
    <dbReference type="NCBI Taxonomy" id="1448318"/>
    <lineage>
        <taxon>Eukaryota</taxon>
        <taxon>Fungi</taxon>
        <taxon>Dikarya</taxon>
        <taxon>Ascomycota</taxon>
        <taxon>Pezizomycotina</taxon>
        <taxon>Eurotiomycetes</taxon>
        <taxon>Eurotiomycetidae</taxon>
        <taxon>Eurotiales</taxon>
        <taxon>Aspergillaceae</taxon>
        <taxon>Aspergillus</taxon>
        <taxon>Aspergillus subgen. Circumdati</taxon>
    </lineage>
</organism>
<protein>
    <submittedName>
        <fullName evidence="2">Uncharacterized protein</fullName>
    </submittedName>
</protein>
<evidence type="ECO:0000256" key="1">
    <source>
        <dbReference type="SAM" id="MobiDB-lite"/>
    </source>
</evidence>
<feature type="compositionally biased region" description="Low complexity" evidence="1">
    <location>
        <begin position="8"/>
        <end position="18"/>
    </location>
</feature>
<feature type="compositionally biased region" description="Polar residues" evidence="1">
    <location>
        <begin position="90"/>
        <end position="112"/>
    </location>
</feature>
<keyword evidence="3" id="KW-1185">Reference proteome</keyword>
<dbReference type="Proteomes" id="UP000248423">
    <property type="component" value="Unassembled WGS sequence"/>
</dbReference>
<dbReference type="AlphaFoldDB" id="A0A319DZS7"/>
<feature type="region of interest" description="Disordered" evidence="1">
    <location>
        <begin position="1"/>
        <end position="120"/>
    </location>
</feature>
<dbReference type="VEuPathDB" id="FungiDB:BO78DRAFT_451962"/>
<dbReference type="EMBL" id="KZ826382">
    <property type="protein sequence ID" value="PYI03321.1"/>
    <property type="molecule type" value="Genomic_DNA"/>
</dbReference>
<evidence type="ECO:0000313" key="2">
    <source>
        <dbReference type="EMBL" id="PYI03321.1"/>
    </source>
</evidence>
<dbReference type="OrthoDB" id="4499872at2759"/>
<feature type="non-terminal residue" evidence="2">
    <location>
        <position position="1"/>
    </location>
</feature>
<reference evidence="2 3" key="1">
    <citation type="submission" date="2018-02" db="EMBL/GenBank/DDBJ databases">
        <title>The genomes of Aspergillus section Nigri reveals drivers in fungal speciation.</title>
        <authorList>
            <consortium name="DOE Joint Genome Institute"/>
            <person name="Vesth T.C."/>
            <person name="Nybo J."/>
            <person name="Theobald S."/>
            <person name="Brandl J."/>
            <person name="Frisvad J.C."/>
            <person name="Nielsen K.F."/>
            <person name="Lyhne E.K."/>
            <person name="Kogle M.E."/>
            <person name="Kuo A."/>
            <person name="Riley R."/>
            <person name="Clum A."/>
            <person name="Nolan M."/>
            <person name="Lipzen A."/>
            <person name="Salamov A."/>
            <person name="Henrissat B."/>
            <person name="Wiebenga A."/>
            <person name="De vries R.P."/>
            <person name="Grigoriev I.V."/>
            <person name="Mortensen U.H."/>
            <person name="Andersen M.R."/>
            <person name="Baker S.E."/>
        </authorList>
    </citation>
    <scope>NUCLEOTIDE SEQUENCE [LARGE SCALE GENOMIC DNA]</scope>
    <source>
        <strain evidence="2 3">CBS 121057</strain>
    </source>
</reference>
<feature type="non-terminal residue" evidence="2">
    <location>
        <position position="224"/>
    </location>
</feature>
<evidence type="ECO:0000313" key="3">
    <source>
        <dbReference type="Proteomes" id="UP000248423"/>
    </source>
</evidence>
<dbReference type="InterPro" id="IPR029058">
    <property type="entry name" value="AB_hydrolase_fold"/>
</dbReference>
<dbReference type="SUPFAM" id="SSF53474">
    <property type="entry name" value="alpha/beta-Hydrolases"/>
    <property type="match status" value="1"/>
</dbReference>